<reference evidence="4 5" key="1">
    <citation type="submission" date="2024-01" db="EMBL/GenBank/DDBJ databases">
        <title>The complete chloroplast genome sequence of Lithospermum erythrorhizon: insights into the phylogenetic relationship among Boraginaceae species and the maternal lineages of purple gromwells.</title>
        <authorList>
            <person name="Okada T."/>
            <person name="Watanabe K."/>
        </authorList>
    </citation>
    <scope>NUCLEOTIDE SEQUENCE [LARGE SCALE GENOMIC DNA]</scope>
</reference>
<dbReference type="SUPFAM" id="SSF56300">
    <property type="entry name" value="Metallo-dependent phosphatases"/>
    <property type="match status" value="1"/>
</dbReference>
<dbReference type="Pfam" id="PF00149">
    <property type="entry name" value="Metallophos"/>
    <property type="match status" value="1"/>
</dbReference>
<dbReference type="AlphaFoldDB" id="A0AAV3RTD9"/>
<dbReference type="PANTHER" id="PTHR10161:SF34">
    <property type="entry name" value="PURPLE ACID PHOSPHATASE 4"/>
    <property type="match status" value="1"/>
</dbReference>
<dbReference type="InterPro" id="IPR051558">
    <property type="entry name" value="Metallophosphoesterase_PAP"/>
</dbReference>
<feature type="domain" description="Calcineurin-like phosphoesterase" evidence="3">
    <location>
        <begin position="5"/>
        <end position="78"/>
    </location>
</feature>
<accession>A0AAV3RTD9</accession>
<evidence type="ECO:0000259" key="3">
    <source>
        <dbReference type="Pfam" id="PF00149"/>
    </source>
</evidence>
<comment type="caution">
    <text evidence="4">The sequence shown here is derived from an EMBL/GenBank/DDBJ whole genome shotgun (WGS) entry which is preliminary data.</text>
</comment>
<dbReference type="InterPro" id="IPR029052">
    <property type="entry name" value="Metallo-depent_PP-like"/>
</dbReference>
<keyword evidence="5" id="KW-1185">Reference proteome</keyword>
<dbReference type="EMBL" id="BAABME010012315">
    <property type="protein sequence ID" value="GAA0184978.1"/>
    <property type="molecule type" value="Genomic_DNA"/>
</dbReference>
<organism evidence="4 5">
    <name type="scientific">Lithospermum erythrorhizon</name>
    <name type="common">Purple gromwell</name>
    <name type="synonym">Lithospermum officinale var. erythrorhizon</name>
    <dbReference type="NCBI Taxonomy" id="34254"/>
    <lineage>
        <taxon>Eukaryota</taxon>
        <taxon>Viridiplantae</taxon>
        <taxon>Streptophyta</taxon>
        <taxon>Embryophyta</taxon>
        <taxon>Tracheophyta</taxon>
        <taxon>Spermatophyta</taxon>
        <taxon>Magnoliopsida</taxon>
        <taxon>eudicotyledons</taxon>
        <taxon>Gunneridae</taxon>
        <taxon>Pentapetalae</taxon>
        <taxon>asterids</taxon>
        <taxon>lamiids</taxon>
        <taxon>Boraginales</taxon>
        <taxon>Boraginaceae</taxon>
        <taxon>Boraginoideae</taxon>
        <taxon>Lithospermeae</taxon>
        <taxon>Lithospermum</taxon>
    </lineage>
</organism>
<keyword evidence="1" id="KW-0732">Signal</keyword>
<evidence type="ECO:0000256" key="1">
    <source>
        <dbReference type="ARBA" id="ARBA00022729"/>
    </source>
</evidence>
<dbReference type="Proteomes" id="UP001454036">
    <property type="component" value="Unassembled WGS sequence"/>
</dbReference>
<evidence type="ECO:0000256" key="2">
    <source>
        <dbReference type="ARBA" id="ARBA00022801"/>
    </source>
</evidence>
<dbReference type="PANTHER" id="PTHR10161">
    <property type="entry name" value="TARTRATE-RESISTANT ACID PHOSPHATASE TYPE 5"/>
    <property type="match status" value="1"/>
</dbReference>
<evidence type="ECO:0000313" key="5">
    <source>
        <dbReference type="Proteomes" id="UP001454036"/>
    </source>
</evidence>
<dbReference type="InterPro" id="IPR004843">
    <property type="entry name" value="Calcineurin-like_PHP"/>
</dbReference>
<dbReference type="GO" id="GO:0016787">
    <property type="term" value="F:hydrolase activity"/>
    <property type="evidence" value="ECO:0007669"/>
    <property type="project" value="UniProtKB-KW"/>
</dbReference>
<keyword evidence="2" id="KW-0378">Hydrolase</keyword>
<dbReference type="Gene3D" id="3.60.21.10">
    <property type="match status" value="1"/>
</dbReference>
<gene>
    <name evidence="4" type="ORF">LIER_32266</name>
</gene>
<name>A0AAV3RTD9_LITER</name>
<proteinExistence type="predicted"/>
<protein>
    <submittedName>
        <fullName evidence="4">Phosphatase</fullName>
    </submittedName>
</protein>
<evidence type="ECO:0000313" key="4">
    <source>
        <dbReference type="EMBL" id="GAA0184978.1"/>
    </source>
</evidence>
<sequence length="276" mass="31560">MGITREKLNVDFIISTGDNFYDDGLINENDPAFDDSFCNIYTAPSLNKQWYHVLGNHDYRGDVLAQLSPVLTERDWRWRCLRSYIVNTVMLSRTKADQVWDSQDLANPLPPASTTKSRRERLPHITPRKTISTSLTQIVQSPVKASSPIINNLIEICNLNIVEDQIYQVGPSDRIEKTNTKMNMCGNNLHTTNDAHVPSQNNSLNQQQRHQYLADIEAEIQLRVNEALERERDKTTQSSCYIHHSRGRLHLRAVRHQVPIVTKRRGAAHSCTCSSN</sequence>